<keyword evidence="1" id="KW-0175">Coiled coil</keyword>
<dbReference type="Proteomes" id="UP000031501">
    <property type="component" value="Chromosome"/>
</dbReference>
<dbReference type="KEGG" id="splu:LK06_015975"/>
<dbReference type="AlphaFoldDB" id="A0A221P001"/>
<accession>A0A221P001</accession>
<dbReference type="RefSeq" id="WP_052318880.1">
    <property type="nucleotide sequence ID" value="NZ_CP021080.1"/>
</dbReference>
<evidence type="ECO:0000256" key="1">
    <source>
        <dbReference type="SAM" id="Coils"/>
    </source>
</evidence>
<dbReference type="EMBL" id="CP022433">
    <property type="protein sequence ID" value="ASN25472.1"/>
    <property type="molecule type" value="Genomic_DNA"/>
</dbReference>
<gene>
    <name evidence="3" type="ORF">LK07_17130</name>
</gene>
<evidence type="ECO:0000256" key="2">
    <source>
        <dbReference type="SAM" id="MobiDB-lite"/>
    </source>
</evidence>
<feature type="compositionally biased region" description="Low complexity" evidence="2">
    <location>
        <begin position="122"/>
        <end position="140"/>
    </location>
</feature>
<organism evidence="3 4">
    <name type="scientific">Streptomyces pluripotens</name>
    <dbReference type="NCBI Taxonomy" id="1355015"/>
    <lineage>
        <taxon>Bacteria</taxon>
        <taxon>Bacillati</taxon>
        <taxon>Actinomycetota</taxon>
        <taxon>Actinomycetes</taxon>
        <taxon>Kitasatosporales</taxon>
        <taxon>Streptomycetaceae</taxon>
        <taxon>Streptomyces</taxon>
    </lineage>
</organism>
<name>A0A221P001_9ACTN</name>
<evidence type="ECO:0000313" key="3">
    <source>
        <dbReference type="EMBL" id="ASN25472.1"/>
    </source>
</evidence>
<dbReference type="OrthoDB" id="4315401at2"/>
<keyword evidence="4" id="KW-1185">Reference proteome</keyword>
<feature type="coiled-coil region" evidence="1">
    <location>
        <begin position="5"/>
        <end position="53"/>
    </location>
</feature>
<proteinExistence type="predicted"/>
<sequence>MRQLLDKIEARQRLVHETAERLREQIAELTEQLAAAEHTLERLETTRETVLELATEDGAPPPEPLPPGYRELLALFEHNGDGLRARDVCRTLGTGTEPRHTEGMRAKLKRLDNRGILTEAEPGLFTFTPPAPTTPETDSS</sequence>
<evidence type="ECO:0000313" key="4">
    <source>
        <dbReference type="Proteomes" id="UP000031501"/>
    </source>
</evidence>
<reference evidence="3 4" key="1">
    <citation type="submission" date="2017-07" db="EMBL/GenBank/DDBJ databases">
        <title>Genome sequence of Streptomyces pluripotens MUSC 137T.</title>
        <authorList>
            <person name="Ser H.-L."/>
            <person name="Lee L.-H."/>
        </authorList>
    </citation>
    <scope>NUCLEOTIDE SEQUENCE [LARGE SCALE GENOMIC DNA]</scope>
    <source>
        <strain evidence="3 4">MUSC 137</strain>
    </source>
</reference>
<feature type="region of interest" description="Disordered" evidence="2">
    <location>
        <begin position="119"/>
        <end position="140"/>
    </location>
</feature>
<protein>
    <submittedName>
        <fullName evidence="3">Uncharacterized protein</fullName>
    </submittedName>
</protein>